<dbReference type="GO" id="GO:0016491">
    <property type="term" value="F:oxidoreductase activity"/>
    <property type="evidence" value="ECO:0007669"/>
    <property type="project" value="UniProtKB-KW"/>
</dbReference>
<evidence type="ECO:0000256" key="5">
    <source>
        <dbReference type="ARBA" id="ARBA00023002"/>
    </source>
</evidence>
<keyword evidence="6" id="KW-0408">Iron</keyword>
<evidence type="ECO:0000256" key="1">
    <source>
        <dbReference type="ARBA" id="ARBA00001942"/>
    </source>
</evidence>
<keyword evidence="3" id="KW-0479">Metal-binding</keyword>
<dbReference type="InterPro" id="IPR027467">
    <property type="entry name" value="MopterinOxRdtase_cofactor_BS"/>
</dbReference>
<dbReference type="SMART" id="SM00926">
    <property type="entry name" value="Molybdop_Fe4S4"/>
    <property type="match status" value="1"/>
</dbReference>
<evidence type="ECO:0000256" key="6">
    <source>
        <dbReference type="ARBA" id="ARBA00023004"/>
    </source>
</evidence>
<dbReference type="FunFam" id="2.20.25.90:FF:000004">
    <property type="entry name" value="Dimethyl sulfoxide reductase subunit A"/>
    <property type="match status" value="1"/>
</dbReference>
<dbReference type="InterPro" id="IPR050612">
    <property type="entry name" value="Prok_Mopterin_Oxidored"/>
</dbReference>
<dbReference type="GO" id="GO:0009055">
    <property type="term" value="F:electron transfer activity"/>
    <property type="evidence" value="ECO:0007669"/>
    <property type="project" value="TreeGrafter"/>
</dbReference>
<dbReference type="Gene3D" id="3.40.50.12440">
    <property type="match status" value="1"/>
</dbReference>
<keyword evidence="2" id="KW-0500">Molybdenum</keyword>
<proteinExistence type="predicted"/>
<name>A0A379GIB4_PROMI</name>
<dbReference type="InterPro" id="IPR006311">
    <property type="entry name" value="TAT_signal"/>
</dbReference>
<gene>
    <name evidence="9" type="primary">dmsA_6</name>
    <name evidence="9" type="ORF">NCTC11938_05041</name>
</gene>
<dbReference type="GO" id="GO:0009061">
    <property type="term" value="P:anaerobic respiration"/>
    <property type="evidence" value="ECO:0007669"/>
    <property type="project" value="TreeGrafter"/>
</dbReference>
<dbReference type="Proteomes" id="UP000254191">
    <property type="component" value="Unassembled WGS sequence"/>
</dbReference>
<evidence type="ECO:0000256" key="3">
    <source>
        <dbReference type="ARBA" id="ARBA00022723"/>
    </source>
</evidence>
<dbReference type="InterPro" id="IPR006963">
    <property type="entry name" value="Mopterin_OxRdtase_4Fe-4S_dom"/>
</dbReference>
<dbReference type="GO" id="GO:0030151">
    <property type="term" value="F:molybdenum ion binding"/>
    <property type="evidence" value="ECO:0007669"/>
    <property type="project" value="TreeGrafter"/>
</dbReference>
<dbReference type="EMBL" id="UGTS01000006">
    <property type="protein sequence ID" value="SUC40739.1"/>
    <property type="molecule type" value="Genomic_DNA"/>
</dbReference>
<accession>A0A379GIB4</accession>
<dbReference type="GO" id="GO:0051539">
    <property type="term" value="F:4 iron, 4 sulfur cluster binding"/>
    <property type="evidence" value="ECO:0007669"/>
    <property type="project" value="InterPro"/>
</dbReference>
<dbReference type="PANTHER" id="PTHR43742:SF3">
    <property type="entry name" value="DIMETHYL SULFOXIDE REDUCTASE DMSA"/>
    <property type="match status" value="1"/>
</dbReference>
<organism evidence="9 10">
    <name type="scientific">Proteus mirabilis</name>
    <dbReference type="NCBI Taxonomy" id="584"/>
    <lineage>
        <taxon>Bacteria</taxon>
        <taxon>Pseudomonadati</taxon>
        <taxon>Pseudomonadota</taxon>
        <taxon>Gammaproteobacteria</taxon>
        <taxon>Enterobacterales</taxon>
        <taxon>Morganellaceae</taxon>
        <taxon>Proteus</taxon>
    </lineage>
</organism>
<dbReference type="GO" id="GO:0030288">
    <property type="term" value="C:outer membrane-bounded periplasmic space"/>
    <property type="evidence" value="ECO:0007669"/>
    <property type="project" value="TreeGrafter"/>
</dbReference>
<feature type="domain" description="4Fe-4S Mo/W bis-MGD-type" evidence="8">
    <location>
        <begin position="56"/>
        <end position="118"/>
    </location>
</feature>
<keyword evidence="5 9" id="KW-0560">Oxidoreductase</keyword>
<dbReference type="PANTHER" id="PTHR43742">
    <property type="entry name" value="TRIMETHYLAMINE-N-OXIDE REDUCTASE"/>
    <property type="match status" value="1"/>
</dbReference>
<reference evidence="9 10" key="1">
    <citation type="submission" date="2018-06" db="EMBL/GenBank/DDBJ databases">
        <authorList>
            <consortium name="Pathogen Informatics"/>
            <person name="Doyle S."/>
        </authorList>
    </citation>
    <scope>NUCLEOTIDE SEQUENCE [LARGE SCALE GENOMIC DNA]</scope>
    <source>
        <strain evidence="9 10">NCTC11938</strain>
    </source>
</reference>
<sequence length="141" mass="15775">MKNIKEMTLLSTPLSRRRFVKVGAAGGLVATAGGLSLPFSQAMASEQTAPTSTNKEKVVWSACTVNCGSRCPLRMHVVDGEIKYVETDNTGNDVYDEFHQVRACLRGRSMRRRVYNPDRLRYPMKRVGKRGEGKFETYLLG</sequence>
<keyword evidence="7" id="KW-0411">Iron-sulfur</keyword>
<evidence type="ECO:0000259" key="8">
    <source>
        <dbReference type="PROSITE" id="PS51669"/>
    </source>
</evidence>
<dbReference type="InterPro" id="IPR019546">
    <property type="entry name" value="TAT_signal_bac_arc"/>
</dbReference>
<evidence type="ECO:0000313" key="9">
    <source>
        <dbReference type="EMBL" id="SUC40739.1"/>
    </source>
</evidence>
<keyword evidence="4" id="KW-0732">Signal</keyword>
<evidence type="ECO:0000256" key="7">
    <source>
        <dbReference type="ARBA" id="ARBA00023014"/>
    </source>
</evidence>
<dbReference type="PROSITE" id="PS51318">
    <property type="entry name" value="TAT"/>
    <property type="match status" value="1"/>
</dbReference>
<evidence type="ECO:0000256" key="4">
    <source>
        <dbReference type="ARBA" id="ARBA00022729"/>
    </source>
</evidence>
<dbReference type="PROSITE" id="PS51669">
    <property type="entry name" value="4FE4S_MOW_BIS_MGD"/>
    <property type="match status" value="1"/>
</dbReference>
<dbReference type="FunFam" id="3.40.50.12440:FF:000002">
    <property type="entry name" value="Anaerobic dimethyl sulfoxide reductase, A subunit"/>
    <property type="match status" value="1"/>
</dbReference>
<evidence type="ECO:0000313" key="10">
    <source>
        <dbReference type="Proteomes" id="UP000254191"/>
    </source>
</evidence>
<dbReference type="AlphaFoldDB" id="A0A379GIB4"/>
<comment type="cofactor">
    <cofactor evidence="1">
        <name>Mo-bis(molybdopterin guanine dinucleotide)</name>
        <dbReference type="ChEBI" id="CHEBI:60539"/>
    </cofactor>
</comment>
<dbReference type="SUPFAM" id="SSF53706">
    <property type="entry name" value="Formate dehydrogenase/DMSO reductase, domains 1-3"/>
    <property type="match status" value="1"/>
</dbReference>
<dbReference type="NCBIfam" id="TIGR01409">
    <property type="entry name" value="TAT_signal_seq"/>
    <property type="match status" value="1"/>
</dbReference>
<dbReference type="EC" id="1.8.5.3" evidence="9"/>
<evidence type="ECO:0000256" key="2">
    <source>
        <dbReference type="ARBA" id="ARBA00022505"/>
    </source>
</evidence>
<protein>
    <submittedName>
        <fullName evidence="9">Dimethyl sulfoxide reductase chain A</fullName>
        <ecNumber evidence="9">1.8.5.3</ecNumber>
    </submittedName>
</protein>
<dbReference type="PROSITE" id="PS00551">
    <property type="entry name" value="MOLYBDOPTERIN_PROK_1"/>
    <property type="match status" value="1"/>
</dbReference>
<dbReference type="Pfam" id="PF04879">
    <property type="entry name" value="Molybdop_Fe4S4"/>
    <property type="match status" value="1"/>
</dbReference>